<evidence type="ECO:0000313" key="11">
    <source>
        <dbReference type="EMBL" id="AFC77862.1"/>
    </source>
</evidence>
<keyword evidence="5 9" id="KW-0812">Transmembrane</keyword>
<feature type="chain" id="PRO_5003982593" description="NADH-ubiquinone oxidoreductase chain 3" evidence="10">
    <location>
        <begin position="27"/>
        <end position="112"/>
    </location>
</feature>
<evidence type="ECO:0000256" key="8">
    <source>
        <dbReference type="ARBA" id="ARBA00049551"/>
    </source>
</evidence>
<protein>
    <recommendedName>
        <fullName evidence="3 9">NADH-ubiquinone oxidoreductase chain 3</fullName>
        <ecNumber evidence="9">7.1.1.2</ecNumber>
    </recommendedName>
</protein>
<dbReference type="AlphaFoldDB" id="L7NW29"/>
<dbReference type="PANTHER" id="PTHR11058">
    <property type="entry name" value="NADH-UBIQUINONE OXIDOREDUCTASE CHAIN 3"/>
    <property type="match status" value="1"/>
</dbReference>
<keyword evidence="9" id="KW-0830">Ubiquinone</keyword>
<keyword evidence="9" id="KW-0520">NAD</keyword>
<evidence type="ECO:0000256" key="3">
    <source>
        <dbReference type="ARBA" id="ARBA00021007"/>
    </source>
</evidence>
<dbReference type="GO" id="GO:0030964">
    <property type="term" value="C:NADH dehydrogenase complex"/>
    <property type="evidence" value="ECO:0007669"/>
    <property type="project" value="TreeGrafter"/>
</dbReference>
<evidence type="ECO:0000256" key="4">
    <source>
        <dbReference type="ARBA" id="ARBA00022448"/>
    </source>
</evidence>
<keyword evidence="10" id="KW-0732">Signal</keyword>
<dbReference type="EMBL" id="JQ407802">
    <property type="protein sequence ID" value="AFC77862.1"/>
    <property type="molecule type" value="Genomic_DNA"/>
</dbReference>
<comment type="catalytic activity">
    <reaction evidence="8 9">
        <text>a ubiquinone + NADH + 5 H(+)(in) = a ubiquinol + NAD(+) + 4 H(+)(out)</text>
        <dbReference type="Rhea" id="RHEA:29091"/>
        <dbReference type="Rhea" id="RHEA-COMP:9565"/>
        <dbReference type="Rhea" id="RHEA-COMP:9566"/>
        <dbReference type="ChEBI" id="CHEBI:15378"/>
        <dbReference type="ChEBI" id="CHEBI:16389"/>
        <dbReference type="ChEBI" id="CHEBI:17976"/>
        <dbReference type="ChEBI" id="CHEBI:57540"/>
        <dbReference type="ChEBI" id="CHEBI:57945"/>
        <dbReference type="EC" id="7.1.1.2"/>
    </reaction>
</comment>
<dbReference type="InterPro" id="IPR038430">
    <property type="entry name" value="NDAH_ubi_oxred_su3_sf"/>
</dbReference>
<proteinExistence type="inferred from homology"/>
<dbReference type="EC" id="7.1.1.2" evidence="9"/>
<feature type="signal peptide" evidence="10">
    <location>
        <begin position="1"/>
        <end position="26"/>
    </location>
</feature>
<comment type="subcellular location">
    <subcellularLocation>
        <location evidence="1">Membrane</location>
    </subcellularLocation>
    <subcellularLocation>
        <location evidence="9">Mitochondrion membrane</location>
        <topology evidence="9">Multi-pass membrane protein</topology>
    </subcellularLocation>
</comment>
<keyword evidence="9" id="KW-0679">Respiratory chain</keyword>
<keyword evidence="9" id="KW-1278">Translocase</keyword>
<dbReference type="PANTHER" id="PTHR11058:SF9">
    <property type="entry name" value="NADH-UBIQUINONE OXIDOREDUCTASE CHAIN 3"/>
    <property type="match status" value="1"/>
</dbReference>
<evidence type="ECO:0000256" key="10">
    <source>
        <dbReference type="SAM" id="SignalP"/>
    </source>
</evidence>
<accession>L7NW29</accession>
<name>L7NW29_9ARAC</name>
<feature type="transmembrane region" description="Helical" evidence="9">
    <location>
        <begin position="50"/>
        <end position="73"/>
    </location>
</feature>
<keyword evidence="4 9" id="KW-0813">Transport</keyword>
<evidence type="ECO:0000256" key="1">
    <source>
        <dbReference type="ARBA" id="ARBA00004370"/>
    </source>
</evidence>
<dbReference type="GO" id="GO:0008137">
    <property type="term" value="F:NADH dehydrogenase (ubiquinone) activity"/>
    <property type="evidence" value="ECO:0007669"/>
    <property type="project" value="UniProtKB-UniRule"/>
</dbReference>
<gene>
    <name evidence="11" type="primary">NAD3</name>
</gene>
<evidence type="ECO:0000256" key="2">
    <source>
        <dbReference type="ARBA" id="ARBA00008472"/>
    </source>
</evidence>
<evidence type="ECO:0000256" key="6">
    <source>
        <dbReference type="ARBA" id="ARBA00022989"/>
    </source>
</evidence>
<keyword evidence="9" id="KW-0249">Electron transport</keyword>
<dbReference type="Gene3D" id="1.20.58.1610">
    <property type="entry name" value="NADH:ubiquinone/plastoquinone oxidoreductase, chain 3"/>
    <property type="match status" value="1"/>
</dbReference>
<comment type="function">
    <text evidence="9">Core subunit of the mitochondrial membrane respiratory chain NADH dehydrogenase (Complex I) which catalyzes electron transfer from NADH through the respiratory chain, using ubiquinone as an electron acceptor. Essential for the catalytic activity of complex I.</text>
</comment>
<keyword evidence="7 9" id="KW-0472">Membrane</keyword>
<feature type="transmembrane region" description="Helical" evidence="9">
    <location>
        <begin position="80"/>
        <end position="101"/>
    </location>
</feature>
<reference evidence="11" key="1">
    <citation type="submission" date="2012-01" db="EMBL/GenBank/DDBJ databases">
        <title>Mitochondrial genomes of three spider species.</title>
        <authorList>
            <person name="Podsiadlowski L."/>
            <person name="Arabi J."/>
            <person name="Fahrein K."/>
        </authorList>
    </citation>
    <scope>NUCLEOTIDE SEQUENCE</scope>
</reference>
<evidence type="ECO:0000256" key="9">
    <source>
        <dbReference type="RuleBase" id="RU003640"/>
    </source>
</evidence>
<dbReference type="GO" id="GO:0031966">
    <property type="term" value="C:mitochondrial membrane"/>
    <property type="evidence" value="ECO:0007669"/>
    <property type="project" value="UniProtKB-SubCell"/>
</dbReference>
<keyword evidence="9 11" id="KW-0496">Mitochondrion</keyword>
<evidence type="ECO:0000256" key="7">
    <source>
        <dbReference type="ARBA" id="ARBA00023136"/>
    </source>
</evidence>
<keyword evidence="6 9" id="KW-1133">Transmembrane helix</keyword>
<dbReference type="InterPro" id="IPR000440">
    <property type="entry name" value="NADH_UbQ/plastoQ_OxRdtase_su3"/>
</dbReference>
<evidence type="ECO:0000256" key="5">
    <source>
        <dbReference type="ARBA" id="ARBA00022692"/>
    </source>
</evidence>
<dbReference type="Pfam" id="PF00507">
    <property type="entry name" value="Oxidored_q4"/>
    <property type="match status" value="1"/>
</dbReference>
<organism evidence="11">
    <name type="scientific">Phyxioschema suthepium</name>
    <dbReference type="NCBI Taxonomy" id="1155482"/>
    <lineage>
        <taxon>Eukaryota</taxon>
        <taxon>Metazoa</taxon>
        <taxon>Ecdysozoa</taxon>
        <taxon>Arthropoda</taxon>
        <taxon>Chelicerata</taxon>
        <taxon>Arachnida</taxon>
        <taxon>Araneae</taxon>
        <taxon>Mygalomorphae</taxon>
        <taxon>Avicularoidea</taxon>
        <taxon>Euagridae</taxon>
        <taxon>Phyxioschema</taxon>
    </lineage>
</organism>
<comment type="similarity">
    <text evidence="2 9">Belongs to the complex I subunit 3 family.</text>
</comment>
<geneLocation type="mitochondrion" evidence="11"/>
<sequence length="112" mass="13126">MMFFMIMEVMILSVVIMMLFFWMSKGEEDKEGVMSSYECGFDSGVMSRMSFSYRFFLISILFLIFDVEIVLMLPFPYQQFGLGGLIGVMIMMMILLGGLVYEYYWGTLVWVK</sequence>